<organism evidence="2 3">
    <name type="scientific">Copranaerobaculum intestinale</name>
    <dbReference type="NCBI Taxonomy" id="2692629"/>
    <lineage>
        <taxon>Bacteria</taxon>
        <taxon>Bacillati</taxon>
        <taxon>Bacillota</taxon>
        <taxon>Erysipelotrichia</taxon>
        <taxon>Erysipelotrichales</taxon>
        <taxon>Erysipelotrichaceae</taxon>
        <taxon>Copranaerobaculum</taxon>
    </lineage>
</organism>
<gene>
    <name evidence="2" type="ORF">GSF08_00640</name>
</gene>
<comment type="caution">
    <text evidence="2">The sequence shown here is derived from an EMBL/GenBank/DDBJ whole genome shotgun (WGS) entry which is preliminary data.</text>
</comment>
<reference evidence="2 3" key="1">
    <citation type="submission" date="2019-12" db="EMBL/GenBank/DDBJ databases">
        <authorList>
            <person name="Yang R."/>
        </authorList>
    </citation>
    <scope>NUCLEOTIDE SEQUENCE [LARGE SCALE GENOMIC DNA]</scope>
    <source>
        <strain evidence="2 3">DONG20-135</strain>
    </source>
</reference>
<protein>
    <submittedName>
        <fullName evidence="2">Uncharacterized protein</fullName>
    </submittedName>
</protein>
<keyword evidence="3" id="KW-1185">Reference proteome</keyword>
<evidence type="ECO:0000256" key="1">
    <source>
        <dbReference type="SAM" id="Phobius"/>
    </source>
</evidence>
<dbReference type="Proteomes" id="UP000434036">
    <property type="component" value="Unassembled WGS sequence"/>
</dbReference>
<keyword evidence="1" id="KW-0472">Membrane</keyword>
<feature type="transmembrane region" description="Helical" evidence="1">
    <location>
        <begin position="7"/>
        <end position="25"/>
    </location>
</feature>
<dbReference type="EMBL" id="WUUQ01000001">
    <property type="protein sequence ID" value="MXQ72448.1"/>
    <property type="molecule type" value="Genomic_DNA"/>
</dbReference>
<evidence type="ECO:0000313" key="2">
    <source>
        <dbReference type="EMBL" id="MXQ72448.1"/>
    </source>
</evidence>
<accession>A0A6N8U2E5</accession>
<dbReference type="AlphaFoldDB" id="A0A6N8U2E5"/>
<feature type="transmembrane region" description="Helical" evidence="1">
    <location>
        <begin position="31"/>
        <end position="49"/>
    </location>
</feature>
<sequence>MSKKGLLYTLIIVLGVIQCLNIFHISVLPEWMHMLSLVLLILTLIILKLDQMDQHLKTRSNIKEDHYEYHFRCKSN</sequence>
<name>A0A6N8U2E5_9FIRM</name>
<keyword evidence="1" id="KW-0812">Transmembrane</keyword>
<keyword evidence="1" id="KW-1133">Transmembrane helix</keyword>
<proteinExistence type="predicted"/>
<reference evidence="2 3" key="2">
    <citation type="submission" date="2020-01" db="EMBL/GenBank/DDBJ databases">
        <title>Clostridiaceae sp. nov. isolated from the gut of human by culturomics.</title>
        <authorList>
            <person name="Chang Y."/>
        </authorList>
    </citation>
    <scope>NUCLEOTIDE SEQUENCE [LARGE SCALE GENOMIC DNA]</scope>
    <source>
        <strain evidence="2 3">DONG20-135</strain>
    </source>
</reference>
<evidence type="ECO:0000313" key="3">
    <source>
        <dbReference type="Proteomes" id="UP000434036"/>
    </source>
</evidence>
<dbReference type="RefSeq" id="WP_160623945.1">
    <property type="nucleotide sequence ID" value="NZ_WUUQ01000001.1"/>
</dbReference>